<feature type="domain" description="Beta-lactamase class A catalytic" evidence="1">
    <location>
        <begin position="1"/>
        <end position="201"/>
    </location>
</feature>
<dbReference type="GO" id="GO:0046677">
    <property type="term" value="P:response to antibiotic"/>
    <property type="evidence" value="ECO:0007669"/>
    <property type="project" value="InterPro"/>
</dbReference>
<dbReference type="Proteomes" id="UP001058003">
    <property type="component" value="Chromosome"/>
</dbReference>
<dbReference type="PANTHER" id="PTHR35333">
    <property type="entry name" value="BETA-LACTAMASE"/>
    <property type="match status" value="1"/>
</dbReference>
<sequence>MMKLAVLVALYRAADAGTADLDAPVPVVNDFASAAGGRYTAERGYDNEHAVWDRLGGSAPARWLARRMIVGSSNLATNLLLGVLGLPAVAEAWRAAGATGSVTGRGIGDLAADAAGIRNTVTAADLARLLGGVATATVATPGACAEMLDVLAAQEHRVDLAAGVPAGTPVAHKNGWITGVRHSAGVVLPGDAPPYVLAVCTTGCPDDDGACRLIAHVSRLAYAMRGSL</sequence>
<dbReference type="SUPFAM" id="SSF56601">
    <property type="entry name" value="beta-lactamase/transpeptidase-like"/>
    <property type="match status" value="1"/>
</dbReference>
<dbReference type="EMBL" id="CP073767">
    <property type="protein sequence ID" value="UWZ59963.1"/>
    <property type="molecule type" value="Genomic_DNA"/>
</dbReference>
<organism evidence="2 3">
    <name type="scientific">Dactylosporangium aurantiacum</name>
    <dbReference type="NCBI Taxonomy" id="35754"/>
    <lineage>
        <taxon>Bacteria</taxon>
        <taxon>Bacillati</taxon>
        <taxon>Actinomycetota</taxon>
        <taxon>Actinomycetes</taxon>
        <taxon>Micromonosporales</taxon>
        <taxon>Micromonosporaceae</taxon>
        <taxon>Dactylosporangium</taxon>
    </lineage>
</organism>
<keyword evidence="2" id="KW-0378">Hydrolase</keyword>
<dbReference type="OrthoDB" id="9775096at2"/>
<dbReference type="Gene3D" id="3.40.710.10">
    <property type="entry name" value="DD-peptidase/beta-lactamase superfamily"/>
    <property type="match status" value="1"/>
</dbReference>
<dbReference type="InterPro" id="IPR045155">
    <property type="entry name" value="Beta-lactam_cat"/>
</dbReference>
<dbReference type="GO" id="GO:0030655">
    <property type="term" value="P:beta-lactam antibiotic catabolic process"/>
    <property type="evidence" value="ECO:0007669"/>
    <property type="project" value="InterPro"/>
</dbReference>
<keyword evidence="3" id="KW-1185">Reference proteome</keyword>
<dbReference type="InterPro" id="IPR012338">
    <property type="entry name" value="Beta-lactam/transpept-like"/>
</dbReference>
<gene>
    <name evidence="2" type="ORF">Daura_37760</name>
</gene>
<dbReference type="GO" id="GO:0008800">
    <property type="term" value="F:beta-lactamase activity"/>
    <property type="evidence" value="ECO:0007669"/>
    <property type="project" value="InterPro"/>
</dbReference>
<dbReference type="InterPro" id="IPR000871">
    <property type="entry name" value="Beta-lactam_class-A"/>
</dbReference>
<reference evidence="2" key="1">
    <citation type="submission" date="2021-04" db="EMBL/GenBank/DDBJ databases">
        <title>Dactylosporangium aurantiacum NRRL B-8018 full assembly.</title>
        <authorList>
            <person name="Hartkoorn R.C."/>
            <person name="Beaudoing E."/>
            <person name="Hot D."/>
        </authorList>
    </citation>
    <scope>NUCLEOTIDE SEQUENCE</scope>
    <source>
        <strain evidence="2">NRRL B-8018</strain>
    </source>
</reference>
<dbReference type="AlphaFoldDB" id="A0A9Q9MHX9"/>
<name>A0A9Q9MHX9_9ACTN</name>
<evidence type="ECO:0000313" key="2">
    <source>
        <dbReference type="EMBL" id="UWZ59963.1"/>
    </source>
</evidence>
<evidence type="ECO:0000313" key="3">
    <source>
        <dbReference type="Proteomes" id="UP001058003"/>
    </source>
</evidence>
<proteinExistence type="predicted"/>
<accession>A0A9Q9MHX9</accession>
<evidence type="ECO:0000259" key="1">
    <source>
        <dbReference type="Pfam" id="PF13354"/>
    </source>
</evidence>
<dbReference type="Pfam" id="PF13354">
    <property type="entry name" value="Beta-lactamase2"/>
    <property type="match status" value="1"/>
</dbReference>
<dbReference type="PANTHER" id="PTHR35333:SF3">
    <property type="entry name" value="BETA-LACTAMASE-TYPE TRANSPEPTIDASE FOLD CONTAINING PROTEIN"/>
    <property type="match status" value="1"/>
</dbReference>
<protein>
    <submittedName>
        <fullName evidence="2">Serine hydrolase</fullName>
    </submittedName>
</protein>
<dbReference type="KEGG" id="daur:Daura_37760"/>